<evidence type="ECO:0000313" key="2">
    <source>
        <dbReference type="EMBL" id="JAT87902.1"/>
    </source>
</evidence>
<dbReference type="OrthoDB" id="10064156at2759"/>
<feature type="non-terminal residue" evidence="2">
    <location>
        <position position="1"/>
    </location>
</feature>
<feature type="region of interest" description="Disordered" evidence="1">
    <location>
        <begin position="79"/>
        <end position="104"/>
    </location>
</feature>
<dbReference type="EMBL" id="GDQN01003152">
    <property type="protein sequence ID" value="JAT87902.1"/>
    <property type="molecule type" value="Transcribed_RNA"/>
</dbReference>
<organism evidence="2">
    <name type="scientific">Pectinophora gossypiella</name>
    <name type="common">Cotton pink bollworm</name>
    <name type="synonym">Depressaria gossypiella</name>
    <dbReference type="NCBI Taxonomy" id="13191"/>
    <lineage>
        <taxon>Eukaryota</taxon>
        <taxon>Metazoa</taxon>
        <taxon>Ecdysozoa</taxon>
        <taxon>Arthropoda</taxon>
        <taxon>Hexapoda</taxon>
        <taxon>Insecta</taxon>
        <taxon>Pterygota</taxon>
        <taxon>Neoptera</taxon>
        <taxon>Endopterygota</taxon>
        <taxon>Lepidoptera</taxon>
        <taxon>Glossata</taxon>
        <taxon>Ditrysia</taxon>
        <taxon>Gelechioidea</taxon>
        <taxon>Gelechiidae</taxon>
        <taxon>Apatetrinae</taxon>
        <taxon>Pectinophora</taxon>
    </lineage>
</organism>
<evidence type="ECO:0000256" key="1">
    <source>
        <dbReference type="SAM" id="MobiDB-lite"/>
    </source>
</evidence>
<reference evidence="2" key="1">
    <citation type="submission" date="2015-09" db="EMBL/GenBank/DDBJ databases">
        <title>De novo assembly of Pectinophora gossypiella (Pink Bollworm) gut transcriptome.</title>
        <authorList>
            <person name="Tassone E.E."/>
        </authorList>
    </citation>
    <scope>NUCLEOTIDE SEQUENCE</scope>
</reference>
<name>A0A1E1WLM7_PECGO</name>
<proteinExistence type="predicted"/>
<dbReference type="AlphaFoldDB" id="A0A1E1WLM7"/>
<accession>A0A1E1WLM7</accession>
<feature type="non-terminal residue" evidence="2">
    <location>
        <position position="120"/>
    </location>
</feature>
<gene>
    <name evidence="2" type="ORF">g.8445</name>
</gene>
<protein>
    <submittedName>
        <fullName evidence="2">Uncharacterized protein</fullName>
    </submittedName>
</protein>
<sequence>AGVYRPGSTGLKPGIPYLPPVDTSNSGSSISSTVFPSTFATTPRPFVTPKPTYLPPVSTAAPGYLPPEVPEQTINTETRVPKPTYTDGSLILDQNRPGNRKPVVPIASEIPSGCAAALKC</sequence>